<reference evidence="8" key="1">
    <citation type="submission" date="2018-03" db="EMBL/GenBank/DDBJ databases">
        <authorList>
            <person name="Guldener U."/>
        </authorList>
    </citation>
    <scope>NUCLEOTIDE SEQUENCE</scope>
</reference>
<sequence>MTDKVDKVDKVISSVTLAGSLLSCAATTCVLVSFAIYRRHLSNFRHVLVLNLMVAEFINTLNNSVSGIIYLNTGQLKPGTACVANGFIGQLSVSAADFSVLAISVTTLLTVTRFMYIPSTSTTRKAFICVAVWIMPLITSLIPTIVGEMKPVGGNWCWISATRPDLRYGMTHGWRFFVILTTIIIYIYIWIYLRRHLGTKTRASRRTLSFSTHNTNTMFSKGSKDVGFRVMKEDEVELDNFETRHATIDALSSPTIFEQGLHWDRRREKMDEIEDLGIRNGESEADIRKMGGPMHHQPTSPKRSELKYSAVPNPKPQAPPQAQQNMLQTNASEFPQRRATQDVEVEIKRMMLLNGYPFMYVLLWTPGLVNRLLEALGTPVSETTIAALNTSTQFIGFANAATYGFNHHLRDRLDALVWTPIVMRMRRRFGR</sequence>
<dbReference type="Pfam" id="PF11710">
    <property type="entry name" value="Git3"/>
    <property type="match status" value="1"/>
</dbReference>
<gene>
    <name evidence="8" type="ORF">FTOL_04938</name>
</gene>
<dbReference type="Proteomes" id="UP001187734">
    <property type="component" value="Unassembled WGS sequence"/>
</dbReference>
<name>A0AAE8M6Q9_9HYPO</name>
<evidence type="ECO:0000256" key="2">
    <source>
        <dbReference type="ARBA" id="ARBA00022692"/>
    </source>
</evidence>
<feature type="transmembrane region" description="Helical" evidence="6">
    <location>
        <begin position="12"/>
        <end position="36"/>
    </location>
</feature>
<evidence type="ECO:0000313" key="9">
    <source>
        <dbReference type="Proteomes" id="UP001187734"/>
    </source>
</evidence>
<keyword evidence="4 6" id="KW-0472">Membrane</keyword>
<keyword evidence="3 6" id="KW-1133">Transmembrane helix</keyword>
<dbReference type="AlphaFoldDB" id="A0AAE8M6Q9"/>
<keyword evidence="2 6" id="KW-0812">Transmembrane</keyword>
<evidence type="ECO:0000256" key="5">
    <source>
        <dbReference type="SAM" id="MobiDB-lite"/>
    </source>
</evidence>
<feature type="transmembrane region" description="Helical" evidence="6">
    <location>
        <begin position="174"/>
        <end position="193"/>
    </location>
</feature>
<dbReference type="InterPro" id="IPR017452">
    <property type="entry name" value="GPCR_Rhodpsn_7TM"/>
</dbReference>
<evidence type="ECO:0000256" key="4">
    <source>
        <dbReference type="ARBA" id="ARBA00023136"/>
    </source>
</evidence>
<dbReference type="SUPFAM" id="SSF81321">
    <property type="entry name" value="Family A G protein-coupled receptor-like"/>
    <property type="match status" value="1"/>
</dbReference>
<feature type="transmembrane region" description="Helical" evidence="6">
    <location>
        <begin position="126"/>
        <end position="146"/>
    </location>
</feature>
<evidence type="ECO:0000256" key="6">
    <source>
        <dbReference type="SAM" id="Phobius"/>
    </source>
</evidence>
<keyword evidence="9" id="KW-1185">Reference proteome</keyword>
<evidence type="ECO:0000259" key="7">
    <source>
        <dbReference type="PROSITE" id="PS50262"/>
    </source>
</evidence>
<dbReference type="InterPro" id="IPR023041">
    <property type="entry name" value="Glucose_rcpt_Git3-like_N"/>
</dbReference>
<dbReference type="PROSITE" id="PS51257">
    <property type="entry name" value="PROKAR_LIPOPROTEIN"/>
    <property type="match status" value="1"/>
</dbReference>
<comment type="caution">
    <text evidence="8">The sequence shown here is derived from an EMBL/GenBank/DDBJ whole genome shotgun (WGS) entry which is preliminary data.</text>
</comment>
<protein>
    <recommendedName>
        <fullName evidence="7">G-protein coupled receptors family 1 profile domain-containing protein</fullName>
    </recommendedName>
</protein>
<feature type="domain" description="G-protein coupled receptors family 1 profile" evidence="7">
    <location>
        <begin position="26"/>
        <end position="407"/>
    </location>
</feature>
<organism evidence="8 9">
    <name type="scientific">Fusarium torulosum</name>
    <dbReference type="NCBI Taxonomy" id="33205"/>
    <lineage>
        <taxon>Eukaryota</taxon>
        <taxon>Fungi</taxon>
        <taxon>Dikarya</taxon>
        <taxon>Ascomycota</taxon>
        <taxon>Pezizomycotina</taxon>
        <taxon>Sordariomycetes</taxon>
        <taxon>Hypocreomycetidae</taxon>
        <taxon>Hypocreales</taxon>
        <taxon>Nectriaceae</taxon>
        <taxon>Fusarium</taxon>
    </lineage>
</organism>
<comment type="subcellular location">
    <subcellularLocation>
        <location evidence="1">Membrane</location>
        <topology evidence="1">Multi-pass membrane protein</topology>
    </subcellularLocation>
</comment>
<feature type="region of interest" description="Disordered" evidence="5">
    <location>
        <begin position="286"/>
        <end position="305"/>
    </location>
</feature>
<evidence type="ECO:0000313" key="8">
    <source>
        <dbReference type="EMBL" id="SPJ75207.1"/>
    </source>
</evidence>
<dbReference type="PROSITE" id="PS50262">
    <property type="entry name" value="G_PROTEIN_RECEP_F1_2"/>
    <property type="match status" value="1"/>
</dbReference>
<dbReference type="GO" id="GO:0005886">
    <property type="term" value="C:plasma membrane"/>
    <property type="evidence" value="ECO:0007669"/>
    <property type="project" value="TreeGrafter"/>
</dbReference>
<evidence type="ECO:0000256" key="3">
    <source>
        <dbReference type="ARBA" id="ARBA00022989"/>
    </source>
</evidence>
<evidence type="ECO:0000256" key="1">
    <source>
        <dbReference type="ARBA" id="ARBA00004141"/>
    </source>
</evidence>
<dbReference type="GO" id="GO:0007189">
    <property type="term" value="P:adenylate cyclase-activating G protein-coupled receptor signaling pathway"/>
    <property type="evidence" value="ECO:0007669"/>
    <property type="project" value="TreeGrafter"/>
</dbReference>
<dbReference type="EMBL" id="ONZP01000153">
    <property type="protein sequence ID" value="SPJ75207.1"/>
    <property type="molecule type" value="Genomic_DNA"/>
</dbReference>
<accession>A0AAE8M6Q9</accession>
<proteinExistence type="predicted"/>
<dbReference type="Gene3D" id="1.20.1070.10">
    <property type="entry name" value="Rhodopsin 7-helix transmembrane proteins"/>
    <property type="match status" value="1"/>
</dbReference>
<feature type="transmembrane region" description="Helical" evidence="6">
    <location>
        <begin position="91"/>
        <end position="114"/>
    </location>
</feature>
<dbReference type="GO" id="GO:0004930">
    <property type="term" value="F:G protein-coupled receptor activity"/>
    <property type="evidence" value="ECO:0007669"/>
    <property type="project" value="TreeGrafter"/>
</dbReference>
<dbReference type="PANTHER" id="PTHR23112:SF37">
    <property type="entry name" value="G PROTEIN-COUPLED RECEPTOR GPR1"/>
    <property type="match status" value="1"/>
</dbReference>
<feature type="transmembrane region" description="Helical" evidence="6">
    <location>
        <begin position="48"/>
        <end position="71"/>
    </location>
</feature>
<dbReference type="PANTHER" id="PTHR23112">
    <property type="entry name" value="G PROTEIN-COUPLED RECEPTOR 157-RELATED"/>
    <property type="match status" value="1"/>
</dbReference>
<dbReference type="CDD" id="cd00637">
    <property type="entry name" value="7tm_classA_rhodopsin-like"/>
    <property type="match status" value="1"/>
</dbReference>